<feature type="domain" description="Enoyl reductase (ER)" evidence="2">
    <location>
        <begin position="12"/>
        <end position="324"/>
    </location>
</feature>
<dbReference type="EMBL" id="AZDZ01000011">
    <property type="protein sequence ID" value="KRK79731.1"/>
    <property type="molecule type" value="Genomic_DNA"/>
</dbReference>
<evidence type="ECO:0000259" key="2">
    <source>
        <dbReference type="SMART" id="SM00829"/>
    </source>
</evidence>
<dbReference type="CDD" id="cd08271">
    <property type="entry name" value="MDR5"/>
    <property type="match status" value="1"/>
</dbReference>
<dbReference type="Pfam" id="PF00107">
    <property type="entry name" value="ADH_zinc_N"/>
    <property type="match status" value="1"/>
</dbReference>
<protein>
    <submittedName>
        <fullName evidence="3">Alcohol dehydrogenase</fullName>
    </submittedName>
</protein>
<dbReference type="eggNOG" id="COG0604">
    <property type="taxonomic scope" value="Bacteria"/>
</dbReference>
<dbReference type="SMART" id="SM00829">
    <property type="entry name" value="PKS_ER"/>
    <property type="match status" value="1"/>
</dbReference>
<organism evidence="3 4">
    <name type="scientific">Companilactobacillus nodensis DSM 19682 = JCM 14932 = NBRC 107160</name>
    <dbReference type="NCBI Taxonomy" id="1423775"/>
    <lineage>
        <taxon>Bacteria</taxon>
        <taxon>Bacillati</taxon>
        <taxon>Bacillota</taxon>
        <taxon>Bacilli</taxon>
        <taxon>Lactobacillales</taxon>
        <taxon>Lactobacillaceae</taxon>
        <taxon>Companilactobacillus</taxon>
    </lineage>
</organism>
<keyword evidence="4" id="KW-1185">Reference proteome</keyword>
<gene>
    <name evidence="3" type="ORF">FD03_GL000432</name>
</gene>
<comment type="caution">
    <text evidence="3">The sequence shown here is derived from an EMBL/GenBank/DDBJ whole genome shotgun (WGS) entry which is preliminary data.</text>
</comment>
<accession>A0A0R1KDY1</accession>
<dbReference type="GO" id="GO:0016491">
    <property type="term" value="F:oxidoreductase activity"/>
    <property type="evidence" value="ECO:0007669"/>
    <property type="project" value="InterPro"/>
</dbReference>
<dbReference type="Pfam" id="PF08240">
    <property type="entry name" value="ADH_N"/>
    <property type="match status" value="1"/>
</dbReference>
<dbReference type="RefSeq" id="WP_025023803.1">
    <property type="nucleotide sequence ID" value="NZ_AZDZ01000011.1"/>
</dbReference>
<name>A0A0R1KDY1_9LACO</name>
<dbReference type="Gene3D" id="3.90.180.10">
    <property type="entry name" value="Medium-chain alcohol dehydrogenases, catalytic domain"/>
    <property type="match status" value="1"/>
</dbReference>
<dbReference type="InterPro" id="IPR013154">
    <property type="entry name" value="ADH-like_N"/>
</dbReference>
<dbReference type="STRING" id="1423775.FD03_GL000432"/>
<keyword evidence="1" id="KW-0521">NADP</keyword>
<dbReference type="SUPFAM" id="SSF51735">
    <property type="entry name" value="NAD(P)-binding Rossmann-fold domains"/>
    <property type="match status" value="1"/>
</dbReference>
<evidence type="ECO:0000313" key="4">
    <source>
        <dbReference type="Proteomes" id="UP000051248"/>
    </source>
</evidence>
<evidence type="ECO:0000313" key="3">
    <source>
        <dbReference type="EMBL" id="KRK79731.1"/>
    </source>
</evidence>
<reference evidence="3 4" key="1">
    <citation type="journal article" date="2015" name="Genome Announc.">
        <title>Expanding the biotechnology potential of lactobacilli through comparative genomics of 213 strains and associated genera.</title>
        <authorList>
            <person name="Sun Z."/>
            <person name="Harris H.M."/>
            <person name="McCann A."/>
            <person name="Guo C."/>
            <person name="Argimon S."/>
            <person name="Zhang W."/>
            <person name="Yang X."/>
            <person name="Jeffery I.B."/>
            <person name="Cooney J.C."/>
            <person name="Kagawa T.F."/>
            <person name="Liu W."/>
            <person name="Song Y."/>
            <person name="Salvetti E."/>
            <person name="Wrobel A."/>
            <person name="Rasinkangas P."/>
            <person name="Parkhill J."/>
            <person name="Rea M.C."/>
            <person name="O'Sullivan O."/>
            <person name="Ritari J."/>
            <person name="Douillard F.P."/>
            <person name="Paul Ross R."/>
            <person name="Yang R."/>
            <person name="Briner A.E."/>
            <person name="Felis G.E."/>
            <person name="de Vos W.M."/>
            <person name="Barrangou R."/>
            <person name="Klaenhammer T.R."/>
            <person name="Caufield P.W."/>
            <person name="Cui Y."/>
            <person name="Zhang H."/>
            <person name="O'Toole P.W."/>
        </authorList>
    </citation>
    <scope>NUCLEOTIDE SEQUENCE [LARGE SCALE GENOMIC DNA]</scope>
    <source>
        <strain evidence="3 4">DSM 19682</strain>
    </source>
</reference>
<dbReference type="OrthoDB" id="9792162at2"/>
<proteinExistence type="predicted"/>
<dbReference type="InterPro" id="IPR020843">
    <property type="entry name" value="ER"/>
</dbReference>
<dbReference type="InterPro" id="IPR036291">
    <property type="entry name" value="NAD(P)-bd_dom_sf"/>
</dbReference>
<dbReference type="SUPFAM" id="SSF50129">
    <property type="entry name" value="GroES-like"/>
    <property type="match status" value="1"/>
</dbReference>
<dbReference type="PANTHER" id="PTHR44154:SF1">
    <property type="entry name" value="QUINONE OXIDOREDUCTASE"/>
    <property type="match status" value="1"/>
</dbReference>
<dbReference type="InterPro" id="IPR013149">
    <property type="entry name" value="ADH-like_C"/>
</dbReference>
<dbReference type="PATRIC" id="fig|1423775.4.peg.441"/>
<dbReference type="InterPro" id="IPR011032">
    <property type="entry name" value="GroES-like_sf"/>
</dbReference>
<sequence length="326" mass="35350">MKALVVPSSTAKEISNIKLIDMDKPVINNDEVMIRVHALGLNPVDYKLVKGHNTAWNYPHIIGLDAAGEVVTVGSNNPKKFQIGERVFFHSDLSKNGVFAEFAKSKYNVVARIPNNVKYEEATAVLCSGLTAYQAIFRKMSLAGKKTILIHAGAGGVGTIAIQLAKIAGLTVITTVSEYKKNIVKTLGADHIIDYRHENIDNRINEITDGNGVDLIINDIGNPEADLPRLAYNGGLICILNTPNIANYDLSSNGQSIMSLNLGGVHQSGYSYQLDDLATMAESLVKLIFNKQLDPVITKVINFEDIPAGLNELSEHKTVGKIVATI</sequence>
<evidence type="ECO:0000256" key="1">
    <source>
        <dbReference type="ARBA" id="ARBA00022857"/>
    </source>
</evidence>
<dbReference type="Proteomes" id="UP000051248">
    <property type="component" value="Unassembled WGS sequence"/>
</dbReference>
<dbReference type="Gene3D" id="3.40.50.720">
    <property type="entry name" value="NAD(P)-binding Rossmann-like Domain"/>
    <property type="match status" value="1"/>
</dbReference>
<dbReference type="InterPro" id="IPR051603">
    <property type="entry name" value="Zinc-ADH_QOR/CCCR"/>
</dbReference>
<dbReference type="PANTHER" id="PTHR44154">
    <property type="entry name" value="QUINONE OXIDOREDUCTASE"/>
    <property type="match status" value="1"/>
</dbReference>
<dbReference type="AlphaFoldDB" id="A0A0R1KDY1"/>